<evidence type="ECO:0000256" key="4">
    <source>
        <dbReference type="ARBA" id="ARBA00066388"/>
    </source>
</evidence>
<dbReference type="InterPro" id="IPR027417">
    <property type="entry name" value="P-loop_NTPase"/>
</dbReference>
<dbReference type="PANTHER" id="PTHR42788">
    <property type="entry name" value="TAURINE IMPORT ATP-BINDING PROTEIN-RELATED"/>
    <property type="match status" value="1"/>
</dbReference>
<evidence type="ECO:0000313" key="8">
    <source>
        <dbReference type="Proteomes" id="UP000431080"/>
    </source>
</evidence>
<gene>
    <name evidence="7" type="ORF">GE115_04835</name>
</gene>
<accession>A0A6I2FA14</accession>
<feature type="compositionally biased region" description="Basic residues" evidence="5">
    <location>
        <begin position="150"/>
        <end position="162"/>
    </location>
</feature>
<dbReference type="PANTHER" id="PTHR42788:SF20">
    <property type="entry name" value="ABC TRANSPORTER ATP-BINDING PROTEIN"/>
    <property type="match status" value="1"/>
</dbReference>
<dbReference type="Pfam" id="PF00005">
    <property type="entry name" value="ABC_tran"/>
    <property type="match status" value="1"/>
</dbReference>
<evidence type="ECO:0000256" key="2">
    <source>
        <dbReference type="ARBA" id="ARBA00022741"/>
    </source>
</evidence>
<dbReference type="SMART" id="SM00382">
    <property type="entry name" value="AAA"/>
    <property type="match status" value="1"/>
</dbReference>
<feature type="domain" description="ABC transporter" evidence="6">
    <location>
        <begin position="208"/>
        <end position="441"/>
    </location>
</feature>
<dbReference type="FunFam" id="3.40.50.300:FF:000425">
    <property type="entry name" value="Probable ABC transporter, ATP-binding subunit"/>
    <property type="match status" value="1"/>
</dbReference>
<feature type="compositionally biased region" description="Basic and acidic residues" evidence="5">
    <location>
        <begin position="14"/>
        <end position="29"/>
    </location>
</feature>
<dbReference type="InterPro" id="IPR017871">
    <property type="entry name" value="ABC_transporter-like_CS"/>
</dbReference>
<dbReference type="GO" id="GO:0005524">
    <property type="term" value="F:ATP binding"/>
    <property type="evidence" value="ECO:0007669"/>
    <property type="project" value="UniProtKB-KW"/>
</dbReference>
<protein>
    <recommendedName>
        <fullName evidence="4">ABC-type quaternary amine transporter</fullName>
        <ecNumber evidence="4">7.6.2.9</ecNumber>
    </recommendedName>
</protein>
<keyword evidence="8" id="KW-1185">Reference proteome</keyword>
<feature type="compositionally biased region" description="Low complexity" evidence="5">
    <location>
        <begin position="87"/>
        <end position="103"/>
    </location>
</feature>
<dbReference type="EC" id="7.6.2.9" evidence="4"/>
<dbReference type="CDD" id="cd03293">
    <property type="entry name" value="ABC_NrtD_SsuB_transporters"/>
    <property type="match status" value="1"/>
</dbReference>
<feature type="compositionally biased region" description="Basic residues" evidence="5">
    <location>
        <begin position="122"/>
        <end position="132"/>
    </location>
</feature>
<evidence type="ECO:0000256" key="1">
    <source>
        <dbReference type="ARBA" id="ARBA00022448"/>
    </source>
</evidence>
<proteinExistence type="predicted"/>
<comment type="caution">
    <text evidence="7">The sequence shown here is derived from an EMBL/GenBank/DDBJ whole genome shotgun (WGS) entry which is preliminary data.</text>
</comment>
<name>A0A6I2FA14_9MICO</name>
<dbReference type="InterPro" id="IPR050166">
    <property type="entry name" value="ABC_transporter_ATP-bind"/>
</dbReference>
<dbReference type="Proteomes" id="UP000431080">
    <property type="component" value="Unassembled WGS sequence"/>
</dbReference>
<keyword evidence="2" id="KW-0547">Nucleotide-binding</keyword>
<reference evidence="7 8" key="1">
    <citation type="submission" date="2019-10" db="EMBL/GenBank/DDBJ databases">
        <authorList>
            <person name="Nie G."/>
            <person name="Ming H."/>
            <person name="Yi B."/>
        </authorList>
    </citation>
    <scope>NUCLEOTIDE SEQUENCE [LARGE SCALE GENOMIC DNA]</scope>
    <source>
        <strain evidence="7 8">CFH 90414</strain>
    </source>
</reference>
<keyword evidence="1" id="KW-0813">Transport</keyword>
<sequence>MGPPALDRAQPDGAPDRVRAGREELGVARRDRRVRVAGLDVGRPHRELPGVLPDRGRRAQGSAVARPHPRRAHADLRRRVLGDAAQAPVPGRRALPAAGAPARRGQRRRRRGGRRGLDRPAGRHRAPAHPVRRAGVWRPGEGLGPDLRRGRAGPRGRRLGRPARRDPEELPTNRGDRVTDPTTAPAVAAPAGGGAPDAVAAPPGTPAVEIRGVDKTFDTRSGLVPALDGIDLTVAEGEFVSLIGPSGCGKSTLMRLIADLDEPTSGEVRVFGKTARQARRDQDYGIAFQQAGLLPWRTVAANVALPLELHGVASASRRDRVAELLEMVGLADFADRYPDQLSGGMQQRVAIARALAERPRLLLMDEPFGALDEMTREKMQAELVRICAETGAAVVFVTHSIPEAVFLSDRVVVMSPRPGRIQQVVSMQLGADASRTEALREERAFFEMVTVVREALHGAPAGGARGVETR</sequence>
<dbReference type="InterPro" id="IPR003439">
    <property type="entry name" value="ABC_transporter-like_ATP-bd"/>
</dbReference>
<dbReference type="GO" id="GO:0016887">
    <property type="term" value="F:ATP hydrolysis activity"/>
    <property type="evidence" value="ECO:0007669"/>
    <property type="project" value="InterPro"/>
</dbReference>
<feature type="compositionally biased region" description="Low complexity" evidence="5">
    <location>
        <begin position="180"/>
        <end position="205"/>
    </location>
</feature>
<dbReference type="Gene3D" id="3.40.50.300">
    <property type="entry name" value="P-loop containing nucleotide triphosphate hydrolases"/>
    <property type="match status" value="1"/>
</dbReference>
<evidence type="ECO:0000256" key="5">
    <source>
        <dbReference type="SAM" id="MobiDB-lite"/>
    </source>
</evidence>
<dbReference type="SUPFAM" id="SSF52540">
    <property type="entry name" value="P-loop containing nucleoside triphosphate hydrolases"/>
    <property type="match status" value="1"/>
</dbReference>
<dbReference type="PROSITE" id="PS00211">
    <property type="entry name" value="ABC_TRANSPORTER_1"/>
    <property type="match status" value="1"/>
</dbReference>
<evidence type="ECO:0000256" key="3">
    <source>
        <dbReference type="ARBA" id="ARBA00022840"/>
    </source>
</evidence>
<keyword evidence="3 7" id="KW-0067">ATP-binding</keyword>
<dbReference type="InterPro" id="IPR003593">
    <property type="entry name" value="AAA+_ATPase"/>
</dbReference>
<organism evidence="7 8">
    <name type="scientific">Agromyces agglutinans</name>
    <dbReference type="NCBI Taxonomy" id="2662258"/>
    <lineage>
        <taxon>Bacteria</taxon>
        <taxon>Bacillati</taxon>
        <taxon>Actinomycetota</taxon>
        <taxon>Actinomycetes</taxon>
        <taxon>Micrococcales</taxon>
        <taxon>Microbacteriaceae</taxon>
        <taxon>Agromyces</taxon>
    </lineage>
</organism>
<dbReference type="PROSITE" id="PS50893">
    <property type="entry name" value="ABC_TRANSPORTER_2"/>
    <property type="match status" value="1"/>
</dbReference>
<feature type="region of interest" description="Disordered" evidence="5">
    <location>
        <begin position="1"/>
        <end position="205"/>
    </location>
</feature>
<feature type="compositionally biased region" description="Basic and acidic residues" evidence="5">
    <location>
        <begin position="72"/>
        <end position="81"/>
    </location>
</feature>
<feature type="compositionally biased region" description="Basic residues" evidence="5">
    <location>
        <begin position="104"/>
        <end position="114"/>
    </location>
</feature>
<evidence type="ECO:0000313" key="7">
    <source>
        <dbReference type="EMBL" id="MRG59196.1"/>
    </source>
</evidence>
<dbReference type="GO" id="GO:0015418">
    <property type="term" value="F:ABC-type quaternary ammonium compound transporting activity"/>
    <property type="evidence" value="ECO:0007669"/>
    <property type="project" value="UniProtKB-EC"/>
</dbReference>
<dbReference type="AlphaFoldDB" id="A0A6I2FA14"/>
<dbReference type="EMBL" id="WJIF01000002">
    <property type="protein sequence ID" value="MRG59196.1"/>
    <property type="molecule type" value="Genomic_DNA"/>
</dbReference>
<evidence type="ECO:0000259" key="6">
    <source>
        <dbReference type="PROSITE" id="PS50893"/>
    </source>
</evidence>